<evidence type="ECO:0000256" key="1">
    <source>
        <dbReference type="SAM" id="MobiDB-lite"/>
    </source>
</evidence>
<feature type="compositionally biased region" description="Basic and acidic residues" evidence="1">
    <location>
        <begin position="724"/>
        <end position="739"/>
    </location>
</feature>
<name>A0A165FBZ0_9BASI</name>
<feature type="compositionally biased region" description="Low complexity" evidence="1">
    <location>
        <begin position="451"/>
        <end position="468"/>
    </location>
</feature>
<feature type="compositionally biased region" description="Low complexity" evidence="1">
    <location>
        <begin position="579"/>
        <end position="599"/>
    </location>
</feature>
<dbReference type="Gene3D" id="1.10.472.80">
    <property type="entry name" value="Ypt/Rab-GAP domain of gyp1p, domain 3"/>
    <property type="match status" value="1"/>
</dbReference>
<dbReference type="Proteomes" id="UP000076842">
    <property type="component" value="Unassembled WGS sequence"/>
</dbReference>
<evidence type="ECO:0008006" key="4">
    <source>
        <dbReference type="Google" id="ProtNLM"/>
    </source>
</evidence>
<feature type="compositionally biased region" description="Polar residues" evidence="1">
    <location>
        <begin position="564"/>
        <end position="578"/>
    </location>
</feature>
<feature type="region of interest" description="Disordered" evidence="1">
    <location>
        <begin position="15"/>
        <end position="65"/>
    </location>
</feature>
<gene>
    <name evidence="2" type="ORF">CALCODRAFT_314683</name>
</gene>
<sequence length="846" mass="90930">MSLADRSLADLAFSLPSLPLLPEPVSPRPPDRLSPNTSLTTPGFVGDQPLPPTPSTPSRPGLYQRPSTTMLLNRLARIMTLSTGKAAGPRESTPPPPTLTISAPDDSNTPPTTPSRLSLGNTTTVLPPRSSRTKPLRLSKSDRKSLSLLRMVHALVTLHRSHPPVAFLIPLASTLYGLSYSAYYPPLNSDSDEETEETEELRSWDEEVEAEAFWFLEAIRDRMGEAWEVNEAMDEVLRSLETRLTRIDEPCARELARKSLAPSTSEYSIKWTSSVLSFSLPPSSLLLTYDVLFALPPSAFIPGLVDVLLALVILVRPQLFAAGRAKGQAKAAALWGGEEGMEDEEAAKREGESLLGSYPIDDIGLDRVLRAAHEIRLQREWEERMVASGWTAEGVRSRLLRQPDEHSILGSVRGFAESFKQSDAAATLSKASTNWRASAMQIWGRSPAPLSDAAATPSSRPSSWSSAAMKRWTPLNGVGTSLPNGDTRSPARSDTSSPVASTESPTTTPSKSPSSPASVSRPLPSLQAALSSIINTAPSVSPLPPKKPPPRSLRLSASARPPSIQGSPNPRSSLPRQDSISSTASTSTSRRTASLSNASDSESGGMVRLRSGVSPRSPAGMALKQKREFSSPARLAAASALVSIPSDTVLSPESYISSPPLRTPPVLDSVTPAVGEAIQKWTSTTSPDFPVVSRSSSNSSLGSAYQASSPQVPVPSAGLRRNRRIAEKKPPGLRIRDPKGSLSNVPPSPMSTTDEEQQGLEEHEDSLLPYARPYLDDGERTPEPRTPRPVMPTRSPSPAVKRETKKRASDGMASEEEGMKADEEDNIDDPVDGAGYNDILSAYEEE</sequence>
<dbReference type="InParanoid" id="A0A165FBZ0"/>
<feature type="compositionally biased region" description="Polar residues" evidence="1">
    <location>
        <begin position="115"/>
        <end position="125"/>
    </location>
</feature>
<feature type="compositionally biased region" description="Pro residues" evidence="1">
    <location>
        <begin position="541"/>
        <end position="551"/>
    </location>
</feature>
<feature type="compositionally biased region" description="Acidic residues" evidence="1">
    <location>
        <begin position="753"/>
        <end position="764"/>
    </location>
</feature>
<feature type="compositionally biased region" description="Acidic residues" evidence="1">
    <location>
        <begin position="822"/>
        <end position="831"/>
    </location>
</feature>
<feature type="compositionally biased region" description="Polar residues" evidence="1">
    <location>
        <begin position="478"/>
        <end position="494"/>
    </location>
</feature>
<feature type="compositionally biased region" description="Basic and acidic residues" evidence="1">
    <location>
        <begin position="800"/>
        <end position="809"/>
    </location>
</feature>
<feature type="compositionally biased region" description="Basic and acidic residues" evidence="1">
    <location>
        <begin position="774"/>
        <end position="786"/>
    </location>
</feature>
<feature type="region of interest" description="Disordered" evidence="1">
    <location>
        <begin position="536"/>
        <end position="626"/>
    </location>
</feature>
<feature type="compositionally biased region" description="Pro residues" evidence="1">
    <location>
        <begin position="19"/>
        <end position="28"/>
    </location>
</feature>
<evidence type="ECO:0000313" key="3">
    <source>
        <dbReference type="Proteomes" id="UP000076842"/>
    </source>
</evidence>
<dbReference type="OrthoDB" id="29853at2759"/>
<accession>A0A165FBZ0</accession>
<feature type="region of interest" description="Disordered" evidence="1">
    <location>
        <begin position="448"/>
        <end position="522"/>
    </location>
</feature>
<feature type="compositionally biased region" description="Low complexity" evidence="1">
    <location>
        <begin position="495"/>
        <end position="522"/>
    </location>
</feature>
<feature type="region of interest" description="Disordered" evidence="1">
    <location>
        <begin position="684"/>
        <end position="846"/>
    </location>
</feature>
<protein>
    <recommendedName>
        <fullName evidence="4">Rab-GAP TBC domain-containing protein</fullName>
    </recommendedName>
</protein>
<dbReference type="EMBL" id="KV423976">
    <property type="protein sequence ID" value="KZT56526.1"/>
    <property type="molecule type" value="Genomic_DNA"/>
</dbReference>
<organism evidence="2 3">
    <name type="scientific">Calocera cornea HHB12733</name>
    <dbReference type="NCBI Taxonomy" id="1353952"/>
    <lineage>
        <taxon>Eukaryota</taxon>
        <taxon>Fungi</taxon>
        <taxon>Dikarya</taxon>
        <taxon>Basidiomycota</taxon>
        <taxon>Agaricomycotina</taxon>
        <taxon>Dacrymycetes</taxon>
        <taxon>Dacrymycetales</taxon>
        <taxon>Dacrymycetaceae</taxon>
        <taxon>Calocera</taxon>
    </lineage>
</organism>
<feature type="region of interest" description="Disordered" evidence="1">
    <location>
        <begin position="82"/>
        <end position="139"/>
    </location>
</feature>
<reference evidence="2 3" key="1">
    <citation type="journal article" date="2016" name="Mol. Biol. Evol.">
        <title>Comparative Genomics of Early-Diverging Mushroom-Forming Fungi Provides Insights into the Origins of Lignocellulose Decay Capabilities.</title>
        <authorList>
            <person name="Nagy L.G."/>
            <person name="Riley R."/>
            <person name="Tritt A."/>
            <person name="Adam C."/>
            <person name="Daum C."/>
            <person name="Floudas D."/>
            <person name="Sun H."/>
            <person name="Yadav J.S."/>
            <person name="Pangilinan J."/>
            <person name="Larsson K.H."/>
            <person name="Matsuura K."/>
            <person name="Barry K."/>
            <person name="Labutti K."/>
            <person name="Kuo R."/>
            <person name="Ohm R.A."/>
            <person name="Bhattacharya S.S."/>
            <person name="Shirouzu T."/>
            <person name="Yoshinaga Y."/>
            <person name="Martin F.M."/>
            <person name="Grigoriev I.V."/>
            <person name="Hibbett D.S."/>
        </authorList>
    </citation>
    <scope>NUCLEOTIDE SEQUENCE [LARGE SCALE GENOMIC DNA]</scope>
    <source>
        <strain evidence="2 3">HHB12733</strain>
    </source>
</reference>
<feature type="compositionally biased region" description="Low complexity" evidence="1">
    <location>
        <begin position="693"/>
        <end position="709"/>
    </location>
</feature>
<feature type="compositionally biased region" description="Polar residues" evidence="1">
    <location>
        <begin position="99"/>
        <end position="108"/>
    </location>
</feature>
<dbReference type="STRING" id="1353952.A0A165FBZ0"/>
<evidence type="ECO:0000313" key="2">
    <source>
        <dbReference type="EMBL" id="KZT56526.1"/>
    </source>
</evidence>
<dbReference type="AlphaFoldDB" id="A0A165FBZ0"/>
<proteinExistence type="predicted"/>
<keyword evidence="3" id="KW-1185">Reference proteome</keyword>